<dbReference type="Proteomes" id="UP000295773">
    <property type="component" value="Unassembled WGS sequence"/>
</dbReference>
<keyword evidence="4" id="KW-0479">Metal-binding</keyword>
<dbReference type="SUPFAM" id="SSF109604">
    <property type="entry name" value="HD-domain/PDEase-like"/>
    <property type="match status" value="1"/>
</dbReference>
<dbReference type="GO" id="GO:0016787">
    <property type="term" value="F:hydrolase activity"/>
    <property type="evidence" value="ECO:0007669"/>
    <property type="project" value="UniProtKB-KW"/>
</dbReference>
<dbReference type="InterPro" id="IPR054712">
    <property type="entry name" value="Cas3-like_dom"/>
</dbReference>
<keyword evidence="9" id="KW-0051">Antiviral defense</keyword>
<reference evidence="12 13" key="1">
    <citation type="submission" date="2019-03" db="EMBL/GenBank/DDBJ databases">
        <title>Genomic Encyclopedia of Type Strains, Phase IV (KMG-IV): sequencing the most valuable type-strain genomes for metagenomic binning, comparative biology and taxonomic classification.</title>
        <authorList>
            <person name="Goeker M."/>
        </authorList>
    </citation>
    <scope>NUCLEOTIDE SEQUENCE [LARGE SCALE GENOMIC DNA]</scope>
    <source>
        <strain evidence="12 13">DSM 29481</strain>
    </source>
</reference>
<dbReference type="InterPro" id="IPR038257">
    <property type="entry name" value="CRISPR-assoc_Cas3_HD_sf"/>
</dbReference>
<evidence type="ECO:0000313" key="12">
    <source>
        <dbReference type="EMBL" id="TCU63080.1"/>
    </source>
</evidence>
<dbReference type="InterPro" id="IPR027417">
    <property type="entry name" value="P-loop_NTPase"/>
</dbReference>
<feature type="domain" description="Helicase ATP-binding" evidence="10">
    <location>
        <begin position="285"/>
        <end position="449"/>
    </location>
</feature>
<evidence type="ECO:0000256" key="6">
    <source>
        <dbReference type="ARBA" id="ARBA00022801"/>
    </source>
</evidence>
<keyword evidence="3" id="KW-0540">Nuclease</keyword>
<evidence type="ECO:0000259" key="11">
    <source>
        <dbReference type="PROSITE" id="PS51643"/>
    </source>
</evidence>
<evidence type="ECO:0000313" key="13">
    <source>
        <dbReference type="Proteomes" id="UP000295773"/>
    </source>
</evidence>
<dbReference type="GO" id="GO:0005524">
    <property type="term" value="F:ATP binding"/>
    <property type="evidence" value="ECO:0007669"/>
    <property type="project" value="UniProtKB-KW"/>
</dbReference>
<dbReference type="NCBIfam" id="TIGR01587">
    <property type="entry name" value="cas3_core"/>
    <property type="match status" value="1"/>
</dbReference>
<comment type="similarity">
    <text evidence="2">In the central section; belongs to the CRISPR-associated helicase Cas3 family.</text>
</comment>
<protein>
    <submittedName>
        <fullName evidence="12">CRISPR-associated Cas3 family helicase</fullName>
    </submittedName>
</protein>
<dbReference type="InterPro" id="IPR006483">
    <property type="entry name" value="CRISPR-assoc_Cas3_HD"/>
</dbReference>
<dbReference type="Pfam" id="PF22590">
    <property type="entry name" value="Cas3-like_C_2"/>
    <property type="match status" value="1"/>
</dbReference>
<feature type="domain" description="HD Cas3-type" evidence="11">
    <location>
        <begin position="12"/>
        <end position="224"/>
    </location>
</feature>
<evidence type="ECO:0000259" key="10">
    <source>
        <dbReference type="PROSITE" id="PS51192"/>
    </source>
</evidence>
<comment type="caution">
    <text evidence="12">The sequence shown here is derived from an EMBL/GenBank/DDBJ whole genome shotgun (WGS) entry which is preliminary data.</text>
</comment>
<evidence type="ECO:0000256" key="3">
    <source>
        <dbReference type="ARBA" id="ARBA00022722"/>
    </source>
</evidence>
<dbReference type="InterPro" id="IPR006474">
    <property type="entry name" value="Helicase_Cas3_CRISPR-ass_core"/>
</dbReference>
<dbReference type="GO" id="GO:0046872">
    <property type="term" value="F:metal ion binding"/>
    <property type="evidence" value="ECO:0007669"/>
    <property type="project" value="UniProtKB-KW"/>
</dbReference>
<evidence type="ECO:0000256" key="5">
    <source>
        <dbReference type="ARBA" id="ARBA00022741"/>
    </source>
</evidence>
<dbReference type="AlphaFoldDB" id="A0A4R3TL29"/>
<dbReference type="InterPro" id="IPR014001">
    <property type="entry name" value="Helicase_ATP-bd"/>
</dbReference>
<dbReference type="GO" id="GO:0004386">
    <property type="term" value="F:helicase activity"/>
    <property type="evidence" value="ECO:0007669"/>
    <property type="project" value="UniProtKB-KW"/>
</dbReference>
<dbReference type="GO" id="GO:0003676">
    <property type="term" value="F:nucleic acid binding"/>
    <property type="evidence" value="ECO:0007669"/>
    <property type="project" value="InterPro"/>
</dbReference>
<evidence type="ECO:0000256" key="1">
    <source>
        <dbReference type="ARBA" id="ARBA00006847"/>
    </source>
</evidence>
<dbReference type="PROSITE" id="PS51643">
    <property type="entry name" value="HD_CAS3"/>
    <property type="match status" value="1"/>
</dbReference>
<evidence type="ECO:0000256" key="2">
    <source>
        <dbReference type="ARBA" id="ARBA00009046"/>
    </source>
</evidence>
<dbReference type="Pfam" id="PF00270">
    <property type="entry name" value="DEAD"/>
    <property type="match status" value="1"/>
</dbReference>
<keyword evidence="8" id="KW-0067">ATP-binding</keyword>
<accession>A0A4R3TL29</accession>
<dbReference type="GO" id="GO:0004518">
    <property type="term" value="F:nuclease activity"/>
    <property type="evidence" value="ECO:0007669"/>
    <property type="project" value="UniProtKB-KW"/>
</dbReference>
<organism evidence="12 13">
    <name type="scientific">Longicatena caecimuris</name>
    <dbReference type="NCBI Taxonomy" id="1796635"/>
    <lineage>
        <taxon>Bacteria</taxon>
        <taxon>Bacillati</taxon>
        <taxon>Bacillota</taxon>
        <taxon>Erysipelotrichia</taxon>
        <taxon>Erysipelotrichales</taxon>
        <taxon>Erysipelotrichaceae</taxon>
        <taxon>Longicatena</taxon>
    </lineage>
</organism>
<dbReference type="CDD" id="cd17930">
    <property type="entry name" value="DEXHc_cas3"/>
    <property type="match status" value="1"/>
</dbReference>
<dbReference type="SMART" id="SM00487">
    <property type="entry name" value="DEXDc"/>
    <property type="match status" value="1"/>
</dbReference>
<dbReference type="CDD" id="cd09641">
    <property type="entry name" value="Cas3''_I"/>
    <property type="match status" value="1"/>
</dbReference>
<dbReference type="Gene3D" id="1.10.3210.30">
    <property type="match status" value="1"/>
</dbReference>
<dbReference type="InterPro" id="IPR011545">
    <property type="entry name" value="DEAD/DEAH_box_helicase_dom"/>
</dbReference>
<dbReference type="Pfam" id="PF01966">
    <property type="entry name" value="HD"/>
    <property type="match status" value="1"/>
</dbReference>
<proteinExistence type="inferred from homology"/>
<keyword evidence="13" id="KW-1185">Reference proteome</keyword>
<dbReference type="NCBIfam" id="TIGR01596">
    <property type="entry name" value="cas3_HD"/>
    <property type="match status" value="1"/>
</dbReference>
<dbReference type="InterPro" id="IPR006674">
    <property type="entry name" value="HD_domain"/>
</dbReference>
<dbReference type="GO" id="GO:0051607">
    <property type="term" value="P:defense response to virus"/>
    <property type="evidence" value="ECO:0007669"/>
    <property type="project" value="UniProtKB-KW"/>
</dbReference>
<keyword evidence="7" id="KW-0347">Helicase</keyword>
<evidence type="ECO:0000256" key="9">
    <source>
        <dbReference type="ARBA" id="ARBA00023118"/>
    </source>
</evidence>
<evidence type="ECO:0000256" key="8">
    <source>
        <dbReference type="ARBA" id="ARBA00022840"/>
    </source>
</evidence>
<dbReference type="SUPFAM" id="SSF52540">
    <property type="entry name" value="P-loop containing nucleoside triphosphate hydrolases"/>
    <property type="match status" value="1"/>
</dbReference>
<keyword evidence="5" id="KW-0547">Nucleotide-binding</keyword>
<name>A0A4R3TL29_9FIRM</name>
<sequence length="819" mass="95215">MNNPILAHRIKKTEYSQTLKQHEENTAALCQVFLTTCELDKIGYLSGILHDLGKAKSSFQAYLMKDEDTNEKINHAFAGAIYLYDHFYNLKNTNEVIQKCFIESVSLIILSHHSKLYDMYNPDKEMPFHSKIMTKKEILDYEESVNTFFSIFDKRYLQTLIQEAVQQYQTLFLRMKEHVIKLKPFLEEQGCKKKNGTLLYFQLGLQTRLLQSALRDADCYDTYLFMNHPTLSYNVLQPPYFEKNRLHIWETLEEKLNAHLLTLQQGNKQTEINQLRNQISLECYQAGEKKQGIYTLAAPTGSGKTLASLRFALAHAKKHKHIRHIYYVIPYLSILTQNAANLRDVLDEKDEAIILEHYSSLVIDDEQHQLFTERWDHAVIITSYVQVLNALFHGSKQNIRRMHQLTDAILIFDEIQSLPLSCKNMFQTAIDYLTEFCGSTVLLCSATQPFPPNKLNAIPPYEEILSHLKIYNEAFQRVRYEDKTQCIMHTDELVKAISEDIQLRQSALIILNQKKRAYDVYQELKTLLDKDYKIFFLANTMCAQHKEDMIKEMTAALQKDTKVICVSTSLIEAGVDLSFETVWRACTGLDSIIQAAGRCNRNREYEEGITYIFSDADENLSRLSEIARAKAMTLRVLKKFRDDPLQYDNNIASQKTLHCYYKYYYENLSAYKSESAIETDYIKKVGQVTYNLYDLLSENEQSIKQFSNDKEKQCVMRQAFRKAGDLFEVIPNATTTVIVPYGKGEDIITELCADIKDYNRIDMLLKQAQRYSIEVYTQGNYYQDCFITIKDLGVMILNDGYYDETCGFHMMAQKDGYFL</sequence>
<dbReference type="RefSeq" id="WP_132223610.1">
    <property type="nucleotide sequence ID" value="NZ_JADPGE010000008.1"/>
</dbReference>
<evidence type="ECO:0000256" key="7">
    <source>
        <dbReference type="ARBA" id="ARBA00022806"/>
    </source>
</evidence>
<dbReference type="Gene3D" id="3.40.50.300">
    <property type="entry name" value="P-loop containing nucleotide triphosphate hydrolases"/>
    <property type="match status" value="2"/>
</dbReference>
<comment type="similarity">
    <text evidence="1">In the N-terminal section; belongs to the CRISPR-associated nuclease Cas3-HD family.</text>
</comment>
<evidence type="ECO:0000256" key="4">
    <source>
        <dbReference type="ARBA" id="ARBA00022723"/>
    </source>
</evidence>
<dbReference type="EMBL" id="SMBP01000002">
    <property type="protein sequence ID" value="TCU63080.1"/>
    <property type="molecule type" value="Genomic_DNA"/>
</dbReference>
<keyword evidence="6" id="KW-0378">Hydrolase</keyword>
<dbReference type="PROSITE" id="PS51192">
    <property type="entry name" value="HELICASE_ATP_BIND_1"/>
    <property type="match status" value="1"/>
</dbReference>
<gene>
    <name evidence="12" type="ORF">EDD61_10283</name>
</gene>